<dbReference type="RefSeq" id="WP_038089982.1">
    <property type="nucleotide sequence ID" value="NZ_JQSG02000006.1"/>
</dbReference>
<name>A0A1A6C0U7_9GAMM</name>
<dbReference type="EMBL" id="JQSG02000006">
    <property type="protein sequence ID" value="OBS08174.1"/>
    <property type="molecule type" value="Genomic_DNA"/>
</dbReference>
<evidence type="ECO:0000313" key="2">
    <source>
        <dbReference type="EMBL" id="OBS08174.1"/>
    </source>
</evidence>
<accession>A0A1A6C0U7</accession>
<gene>
    <name evidence="2" type="ORF">Thpro_022424</name>
</gene>
<dbReference type="Proteomes" id="UP000029273">
    <property type="component" value="Unassembled WGS sequence"/>
</dbReference>
<keyword evidence="3" id="KW-1185">Reference proteome</keyword>
<sequence length="168" mass="19073">MIIHCSQKLAARCGNVSAETLRETSPLGGWHGHLFTLDRRQCVMFCHDASRYVLFMAGLRKQHFAELGSRWFRRLYANTLVMSGCTDAQVRKAELALGPACFDTTIDRSVQGSMRIARQDLETWIHDVPNVMDVDPVALSCRLNERPTTIRGKWLWPRKVMLEAVAAL</sequence>
<reference evidence="2 3" key="1">
    <citation type="journal article" date="2014" name="Genome Announc.">
        <title>Draft Genome Sequence of the Iron-Oxidizing, Acidophilic, and Halotolerant 'Thiobacillus prosperus' Type Strain DSM 5130.</title>
        <authorList>
            <person name="Ossandon F.J."/>
            <person name="Cardenas J.P."/>
            <person name="Corbett M."/>
            <person name="Quatrini R."/>
            <person name="Holmes D.S."/>
            <person name="Watkin E."/>
        </authorList>
    </citation>
    <scope>NUCLEOTIDE SEQUENCE [LARGE SCALE GENOMIC DNA]</scope>
    <source>
        <strain evidence="2 3">DSM 5130</strain>
    </source>
</reference>
<feature type="domain" description="DUF6933" evidence="1">
    <location>
        <begin position="2"/>
        <end position="159"/>
    </location>
</feature>
<organism evidence="2 3">
    <name type="scientific">Acidihalobacter prosperus</name>
    <dbReference type="NCBI Taxonomy" id="160660"/>
    <lineage>
        <taxon>Bacteria</taxon>
        <taxon>Pseudomonadati</taxon>
        <taxon>Pseudomonadota</taxon>
        <taxon>Gammaproteobacteria</taxon>
        <taxon>Chromatiales</taxon>
        <taxon>Ectothiorhodospiraceae</taxon>
        <taxon>Acidihalobacter</taxon>
    </lineage>
</organism>
<evidence type="ECO:0000259" key="1">
    <source>
        <dbReference type="Pfam" id="PF22016"/>
    </source>
</evidence>
<dbReference type="AlphaFoldDB" id="A0A1A6C0U7"/>
<dbReference type="InterPro" id="IPR053864">
    <property type="entry name" value="DUF6933"/>
</dbReference>
<dbReference type="Pfam" id="PF22016">
    <property type="entry name" value="DUF6933"/>
    <property type="match status" value="1"/>
</dbReference>
<proteinExistence type="predicted"/>
<protein>
    <recommendedName>
        <fullName evidence="1">DUF6933 domain-containing protein</fullName>
    </recommendedName>
</protein>
<evidence type="ECO:0000313" key="3">
    <source>
        <dbReference type="Proteomes" id="UP000029273"/>
    </source>
</evidence>
<comment type="caution">
    <text evidence="2">The sequence shown here is derived from an EMBL/GenBank/DDBJ whole genome shotgun (WGS) entry which is preliminary data.</text>
</comment>
<dbReference type="OrthoDB" id="9801392at2"/>